<sequence length="220" mass="23941">MSIRAFALDLDGTLVDSIPDLSAAANQVRRHFHLPPLAEDRIRSHVGDGVATLVHRALTDLRDGSVPLEQHAEAMNVFLAWYGDHIDVHTRVYPGVLDALQQMRDNGYAIALVTNKSIALAEKLTTRLELAPWFALQVGGDSLPEKKPSAQPLHHVAHTLGIQTREIAMVGDSINDVLCARNAGSLAISVSYGYEDVSSYAADYIAATLADAVEFVKNRH</sequence>
<evidence type="ECO:0000256" key="5">
    <source>
        <dbReference type="ARBA" id="ARBA00013078"/>
    </source>
</evidence>
<dbReference type="Proteomes" id="UP000244173">
    <property type="component" value="Chromosome"/>
</dbReference>
<comment type="catalytic activity">
    <reaction evidence="1 10">
        <text>2-phosphoglycolate + H2O = glycolate + phosphate</text>
        <dbReference type="Rhea" id="RHEA:14369"/>
        <dbReference type="ChEBI" id="CHEBI:15377"/>
        <dbReference type="ChEBI" id="CHEBI:29805"/>
        <dbReference type="ChEBI" id="CHEBI:43474"/>
        <dbReference type="ChEBI" id="CHEBI:58033"/>
        <dbReference type="EC" id="3.1.3.18"/>
    </reaction>
</comment>
<dbReference type="Gene3D" id="1.10.150.240">
    <property type="entry name" value="Putative phosphatase, domain 2"/>
    <property type="match status" value="1"/>
</dbReference>
<dbReference type="PANTHER" id="PTHR43434:SF1">
    <property type="entry name" value="PHOSPHOGLYCOLATE PHOSPHATASE"/>
    <property type="match status" value="1"/>
</dbReference>
<protein>
    <recommendedName>
        <fullName evidence="5 10">Phosphoglycolate phosphatase</fullName>
        <shortName evidence="10">PGP</shortName>
        <shortName evidence="10">PGPase</shortName>
        <ecNumber evidence="5 10">3.1.3.18</ecNumber>
    </recommendedName>
</protein>
<dbReference type="UniPathway" id="UPA00865">
    <property type="reaction ID" value="UER00834"/>
</dbReference>
<dbReference type="GO" id="GO:0046295">
    <property type="term" value="P:glycolate biosynthetic process"/>
    <property type="evidence" value="ECO:0007669"/>
    <property type="project" value="UniProtKB-UniRule"/>
</dbReference>
<dbReference type="EC" id="3.1.3.18" evidence="5 10"/>
<dbReference type="GO" id="GO:0005975">
    <property type="term" value="P:carbohydrate metabolic process"/>
    <property type="evidence" value="ECO:0007669"/>
    <property type="project" value="InterPro"/>
</dbReference>
<dbReference type="InterPro" id="IPR036412">
    <property type="entry name" value="HAD-like_sf"/>
</dbReference>
<comment type="pathway">
    <text evidence="3 10">Organic acid metabolism; glycolate biosynthesis; glycolate from 2-phosphoglycolate: step 1/1.</text>
</comment>
<dbReference type="GO" id="GO:0008967">
    <property type="term" value="F:phosphoglycolate phosphatase activity"/>
    <property type="evidence" value="ECO:0007669"/>
    <property type="project" value="UniProtKB-UniRule"/>
</dbReference>
<accession>A0A2S0PD44</accession>
<evidence type="ECO:0000256" key="7">
    <source>
        <dbReference type="ARBA" id="ARBA00022801"/>
    </source>
</evidence>
<keyword evidence="6 10" id="KW-0479">Metal-binding</keyword>
<dbReference type="SFLD" id="SFLDS00003">
    <property type="entry name" value="Haloacid_Dehalogenase"/>
    <property type="match status" value="1"/>
</dbReference>
<dbReference type="InterPro" id="IPR023198">
    <property type="entry name" value="PGP-like_dom2"/>
</dbReference>
<reference evidence="11 12" key="1">
    <citation type="submission" date="2018-04" db="EMBL/GenBank/DDBJ databases">
        <title>Denitrifier Microvirgula.</title>
        <authorList>
            <person name="Anderson E."/>
            <person name="Jang J."/>
            <person name="Ishii S."/>
        </authorList>
    </citation>
    <scope>NUCLEOTIDE SEQUENCE [LARGE SCALE GENOMIC DNA]</scope>
    <source>
        <strain evidence="11 12">BE2.4</strain>
    </source>
</reference>
<keyword evidence="9 10" id="KW-0119">Carbohydrate metabolism</keyword>
<organism evidence="11 12">
    <name type="scientific">Microvirgula aerodenitrificans</name>
    <dbReference type="NCBI Taxonomy" id="57480"/>
    <lineage>
        <taxon>Bacteria</taxon>
        <taxon>Pseudomonadati</taxon>
        <taxon>Pseudomonadota</taxon>
        <taxon>Betaproteobacteria</taxon>
        <taxon>Neisseriales</taxon>
        <taxon>Aquaspirillaceae</taxon>
        <taxon>Microvirgula</taxon>
    </lineage>
</organism>
<dbReference type="NCBIfam" id="TIGR01549">
    <property type="entry name" value="HAD-SF-IA-v1"/>
    <property type="match status" value="1"/>
</dbReference>
<dbReference type="GO" id="GO:0006281">
    <property type="term" value="P:DNA repair"/>
    <property type="evidence" value="ECO:0007669"/>
    <property type="project" value="TreeGrafter"/>
</dbReference>
<keyword evidence="12" id="KW-1185">Reference proteome</keyword>
<feature type="binding site" evidence="10">
    <location>
        <position position="9"/>
    </location>
    <ligand>
        <name>Mg(2+)</name>
        <dbReference type="ChEBI" id="CHEBI:18420"/>
    </ligand>
</feature>
<evidence type="ECO:0000313" key="11">
    <source>
        <dbReference type="EMBL" id="AVY95309.1"/>
    </source>
</evidence>
<dbReference type="NCBIfam" id="NF009695">
    <property type="entry name" value="PRK13222.1-2"/>
    <property type="match status" value="1"/>
</dbReference>
<keyword evidence="8 10" id="KW-0460">Magnesium</keyword>
<dbReference type="Gene3D" id="3.40.50.1000">
    <property type="entry name" value="HAD superfamily/HAD-like"/>
    <property type="match status" value="1"/>
</dbReference>
<feature type="binding site" evidence="10">
    <location>
        <position position="172"/>
    </location>
    <ligand>
        <name>Mg(2+)</name>
        <dbReference type="ChEBI" id="CHEBI:18420"/>
    </ligand>
</feature>
<proteinExistence type="inferred from homology"/>
<dbReference type="SFLD" id="SFLDG01129">
    <property type="entry name" value="C1.5:_HAD__Beta-PGM__Phosphata"/>
    <property type="match status" value="1"/>
</dbReference>
<dbReference type="InterPro" id="IPR037512">
    <property type="entry name" value="PGPase_prok"/>
</dbReference>
<evidence type="ECO:0000256" key="6">
    <source>
        <dbReference type="ARBA" id="ARBA00022723"/>
    </source>
</evidence>
<dbReference type="OrthoDB" id="9776368at2"/>
<comment type="function">
    <text evidence="10">Specifically catalyzes the dephosphorylation of 2-phosphoglycolate. Is involved in the dissimilation of the intracellular 2-phosphoglycolate formed during the DNA repair of 3'-phosphoglycolate ends, a major class of DNA lesions induced by oxidative stress.</text>
</comment>
<dbReference type="InterPro" id="IPR006439">
    <property type="entry name" value="HAD-SF_hydro_IA"/>
</dbReference>
<gene>
    <name evidence="11" type="ORF">DAI18_15630</name>
</gene>
<dbReference type="PANTHER" id="PTHR43434">
    <property type="entry name" value="PHOSPHOGLYCOLATE PHOSPHATASE"/>
    <property type="match status" value="1"/>
</dbReference>
<feature type="active site" description="Nucleophile" evidence="10">
    <location>
        <position position="9"/>
    </location>
</feature>
<comment type="similarity">
    <text evidence="4 10">Belongs to the HAD-like hydrolase superfamily. CbbY/CbbZ/Gph/YieH family.</text>
</comment>
<dbReference type="AlphaFoldDB" id="A0A2S0PD44"/>
<dbReference type="HAMAP" id="MF_00495">
    <property type="entry name" value="GPH_hydrolase_bact"/>
    <property type="match status" value="1"/>
</dbReference>
<dbReference type="RefSeq" id="WP_028500132.1">
    <property type="nucleotide sequence ID" value="NZ_CP028519.1"/>
</dbReference>
<evidence type="ECO:0000256" key="8">
    <source>
        <dbReference type="ARBA" id="ARBA00022842"/>
    </source>
</evidence>
<keyword evidence="7 10" id="KW-0378">Hydrolase</keyword>
<evidence type="ECO:0000256" key="2">
    <source>
        <dbReference type="ARBA" id="ARBA00001946"/>
    </source>
</evidence>
<dbReference type="InterPro" id="IPR050155">
    <property type="entry name" value="HAD-like_hydrolase_sf"/>
</dbReference>
<dbReference type="SUPFAM" id="SSF56784">
    <property type="entry name" value="HAD-like"/>
    <property type="match status" value="1"/>
</dbReference>
<dbReference type="KEGG" id="maer:DAI18_15630"/>
<dbReference type="GO" id="GO:0005829">
    <property type="term" value="C:cytosol"/>
    <property type="evidence" value="ECO:0007669"/>
    <property type="project" value="TreeGrafter"/>
</dbReference>
<dbReference type="STRING" id="1122240.GCA_000620105_03244"/>
<dbReference type="Pfam" id="PF00702">
    <property type="entry name" value="Hydrolase"/>
    <property type="match status" value="1"/>
</dbReference>
<name>A0A2S0PD44_9NEIS</name>
<comment type="cofactor">
    <cofactor evidence="2 10">
        <name>Mg(2+)</name>
        <dbReference type="ChEBI" id="CHEBI:18420"/>
    </cofactor>
</comment>
<evidence type="ECO:0000256" key="10">
    <source>
        <dbReference type="HAMAP-Rule" id="MF_00495"/>
    </source>
</evidence>
<dbReference type="InterPro" id="IPR023214">
    <property type="entry name" value="HAD_sf"/>
</dbReference>
<evidence type="ECO:0000313" key="12">
    <source>
        <dbReference type="Proteomes" id="UP000244173"/>
    </source>
</evidence>
<evidence type="ECO:0000256" key="3">
    <source>
        <dbReference type="ARBA" id="ARBA00004818"/>
    </source>
</evidence>
<feature type="binding site" evidence="10">
    <location>
        <position position="11"/>
    </location>
    <ligand>
        <name>Mg(2+)</name>
        <dbReference type="ChEBI" id="CHEBI:18420"/>
    </ligand>
</feature>
<evidence type="ECO:0000256" key="4">
    <source>
        <dbReference type="ARBA" id="ARBA00006171"/>
    </source>
</evidence>
<evidence type="ECO:0000256" key="9">
    <source>
        <dbReference type="ARBA" id="ARBA00023277"/>
    </source>
</evidence>
<dbReference type="GO" id="GO:0046872">
    <property type="term" value="F:metal ion binding"/>
    <property type="evidence" value="ECO:0007669"/>
    <property type="project" value="UniProtKB-KW"/>
</dbReference>
<evidence type="ECO:0000256" key="1">
    <source>
        <dbReference type="ARBA" id="ARBA00000830"/>
    </source>
</evidence>
<dbReference type="EMBL" id="CP028519">
    <property type="protein sequence ID" value="AVY95309.1"/>
    <property type="molecule type" value="Genomic_DNA"/>
</dbReference>